<dbReference type="SUPFAM" id="SSF103473">
    <property type="entry name" value="MFS general substrate transporter"/>
    <property type="match status" value="1"/>
</dbReference>
<evidence type="ECO:0000256" key="4">
    <source>
        <dbReference type="ARBA" id="ARBA00022989"/>
    </source>
</evidence>
<dbReference type="InterPro" id="IPR020846">
    <property type="entry name" value="MFS_dom"/>
</dbReference>
<keyword evidence="4 7" id="KW-1133">Transmembrane helix</keyword>
<keyword evidence="5 7" id="KW-0472">Membrane</keyword>
<comment type="caution">
    <text evidence="9">The sequence shown here is derived from an EMBL/GenBank/DDBJ whole genome shotgun (WGS) entry which is preliminary data.</text>
</comment>
<dbReference type="InterPro" id="IPR005828">
    <property type="entry name" value="MFS_sugar_transport-like"/>
</dbReference>
<comment type="similarity">
    <text evidence="2">Belongs to the major facilitator superfamily. Sugar transporter (TC 2.A.1.1) family.</text>
</comment>
<dbReference type="GO" id="GO:0016020">
    <property type="term" value="C:membrane"/>
    <property type="evidence" value="ECO:0007669"/>
    <property type="project" value="UniProtKB-SubCell"/>
</dbReference>
<dbReference type="InterPro" id="IPR036259">
    <property type="entry name" value="MFS_trans_sf"/>
</dbReference>
<proteinExistence type="inferred from homology"/>
<dbReference type="Gene3D" id="1.20.1250.20">
    <property type="entry name" value="MFS general substrate transporter like domains"/>
    <property type="match status" value="1"/>
</dbReference>
<reference evidence="9 10" key="1">
    <citation type="submission" date="2018-05" db="EMBL/GenBank/DDBJ databases">
        <title>Whole genome sequencing for identification of molecular markers to develop diagnostic detection tools for the regulated plant pathogen Lachnellula willkommii.</title>
        <authorList>
            <person name="Giroux E."/>
            <person name="Bilodeau G."/>
        </authorList>
    </citation>
    <scope>NUCLEOTIDE SEQUENCE [LARGE SCALE GENOMIC DNA]</scope>
    <source>
        <strain evidence="9 10">CBS 625.97</strain>
    </source>
</reference>
<evidence type="ECO:0000256" key="2">
    <source>
        <dbReference type="ARBA" id="ARBA00010992"/>
    </source>
</evidence>
<dbReference type="GO" id="GO:0005351">
    <property type="term" value="F:carbohydrate:proton symporter activity"/>
    <property type="evidence" value="ECO:0007669"/>
    <property type="project" value="TreeGrafter"/>
</dbReference>
<dbReference type="OrthoDB" id="6612291at2759"/>
<feature type="transmembrane region" description="Helical" evidence="7">
    <location>
        <begin position="45"/>
        <end position="64"/>
    </location>
</feature>
<evidence type="ECO:0000256" key="7">
    <source>
        <dbReference type="SAM" id="Phobius"/>
    </source>
</evidence>
<feature type="domain" description="Major facilitator superfamily (MFS) profile" evidence="8">
    <location>
        <begin position="1"/>
        <end position="67"/>
    </location>
</feature>
<accession>A0A7D8UKP9</accession>
<dbReference type="Proteomes" id="UP000481288">
    <property type="component" value="Unassembled WGS sequence"/>
</dbReference>
<dbReference type="Pfam" id="PF00083">
    <property type="entry name" value="Sugar_tr"/>
    <property type="match status" value="1"/>
</dbReference>
<keyword evidence="10" id="KW-1185">Reference proteome</keyword>
<dbReference type="PANTHER" id="PTHR48022">
    <property type="entry name" value="PLASTIDIC GLUCOSE TRANSPORTER 4"/>
    <property type="match status" value="1"/>
</dbReference>
<dbReference type="PROSITE" id="PS50850">
    <property type="entry name" value="MFS"/>
    <property type="match status" value="1"/>
</dbReference>
<evidence type="ECO:0000313" key="10">
    <source>
        <dbReference type="Proteomes" id="UP000481288"/>
    </source>
</evidence>
<name>A0A7D8UKP9_9HELO</name>
<comment type="subcellular location">
    <subcellularLocation>
        <location evidence="1">Membrane</location>
        <topology evidence="1">Multi-pass membrane protein</topology>
    </subcellularLocation>
</comment>
<sequence length="112" mass="12323">MANQIFPTNLRARGLNFAASGGAVGSIIAAQTWPVGMQNIGSKTYFVFMAINLVSAVIIIFAYPETKRRSLEDMDVLFGDHHSDRNLVRGDNYSDARPEEINVPHKAARDSV</sequence>
<dbReference type="AlphaFoldDB" id="A0A7D8UKP9"/>
<protein>
    <submittedName>
        <fullName evidence="9">Putative metabolite transport protein YfiG</fullName>
    </submittedName>
</protein>
<evidence type="ECO:0000256" key="3">
    <source>
        <dbReference type="ARBA" id="ARBA00022692"/>
    </source>
</evidence>
<dbReference type="InterPro" id="IPR050360">
    <property type="entry name" value="MFS_Sugar_Transporters"/>
</dbReference>
<gene>
    <name evidence="9" type="primary">yfiG</name>
    <name evidence="9" type="ORF">LCER1_G007164</name>
</gene>
<organism evidence="9 10">
    <name type="scientific">Lachnellula cervina</name>
    <dbReference type="NCBI Taxonomy" id="1316786"/>
    <lineage>
        <taxon>Eukaryota</taxon>
        <taxon>Fungi</taxon>
        <taxon>Dikarya</taxon>
        <taxon>Ascomycota</taxon>
        <taxon>Pezizomycotina</taxon>
        <taxon>Leotiomycetes</taxon>
        <taxon>Helotiales</taxon>
        <taxon>Lachnaceae</taxon>
        <taxon>Lachnellula</taxon>
    </lineage>
</organism>
<evidence type="ECO:0000256" key="5">
    <source>
        <dbReference type="ARBA" id="ARBA00023136"/>
    </source>
</evidence>
<feature type="region of interest" description="Disordered" evidence="6">
    <location>
        <begin position="89"/>
        <end position="112"/>
    </location>
</feature>
<evidence type="ECO:0000256" key="6">
    <source>
        <dbReference type="SAM" id="MobiDB-lite"/>
    </source>
</evidence>
<feature type="transmembrane region" description="Helical" evidence="7">
    <location>
        <begin position="12"/>
        <end position="33"/>
    </location>
</feature>
<evidence type="ECO:0000256" key="1">
    <source>
        <dbReference type="ARBA" id="ARBA00004141"/>
    </source>
</evidence>
<dbReference type="PANTHER" id="PTHR48022:SF14">
    <property type="entry name" value="MAJOR FACILITATOR SUPERFAMILY (MFS) PROFILE DOMAIN-CONTAINING PROTEIN-RELATED"/>
    <property type="match status" value="1"/>
</dbReference>
<evidence type="ECO:0000259" key="8">
    <source>
        <dbReference type="PROSITE" id="PS50850"/>
    </source>
</evidence>
<dbReference type="EMBL" id="QGMG01001013">
    <property type="protein sequence ID" value="TVY50765.1"/>
    <property type="molecule type" value="Genomic_DNA"/>
</dbReference>
<evidence type="ECO:0000313" key="9">
    <source>
        <dbReference type="EMBL" id="TVY50765.1"/>
    </source>
</evidence>
<keyword evidence="3 7" id="KW-0812">Transmembrane</keyword>